<evidence type="ECO:0000256" key="9">
    <source>
        <dbReference type="ARBA" id="ARBA00023098"/>
    </source>
</evidence>
<evidence type="ECO:0000256" key="11">
    <source>
        <dbReference type="RuleBase" id="RU003974"/>
    </source>
</evidence>
<dbReference type="PANTHER" id="PTHR11771">
    <property type="entry name" value="LIPOXYGENASE"/>
    <property type="match status" value="1"/>
</dbReference>
<evidence type="ECO:0000256" key="6">
    <source>
        <dbReference type="ARBA" id="ARBA00022964"/>
    </source>
</evidence>
<organism evidence="13 14">
    <name type="scientific">Pyxicephalus adspersus</name>
    <name type="common">African bullfrog</name>
    <dbReference type="NCBI Taxonomy" id="30357"/>
    <lineage>
        <taxon>Eukaryota</taxon>
        <taxon>Metazoa</taxon>
        <taxon>Chordata</taxon>
        <taxon>Craniata</taxon>
        <taxon>Vertebrata</taxon>
        <taxon>Euteleostomi</taxon>
        <taxon>Amphibia</taxon>
        <taxon>Batrachia</taxon>
        <taxon>Anura</taxon>
        <taxon>Neobatrachia</taxon>
        <taxon>Ranoidea</taxon>
        <taxon>Pyxicephalidae</taxon>
        <taxon>Pyxicephalinae</taxon>
        <taxon>Pyxicephalus</taxon>
    </lineage>
</organism>
<comment type="subcellular location">
    <subcellularLocation>
        <location evidence="1">Cytoplasm</location>
    </subcellularLocation>
</comment>
<dbReference type="InterPro" id="IPR013819">
    <property type="entry name" value="LipOase_C"/>
</dbReference>
<feature type="binding site" evidence="10">
    <location>
        <position position="232"/>
    </location>
    <ligand>
        <name>Fe cation</name>
        <dbReference type="ChEBI" id="CHEBI:24875"/>
        <note>catalytic</note>
    </ligand>
</feature>
<dbReference type="FunFam" id="1.20.245.10:FF:000001">
    <property type="entry name" value="Arachidonate 5-lipoxygenase a"/>
    <property type="match status" value="1"/>
</dbReference>
<proteinExistence type="inferred from homology"/>
<evidence type="ECO:0000256" key="7">
    <source>
        <dbReference type="ARBA" id="ARBA00023002"/>
    </source>
</evidence>
<evidence type="ECO:0000256" key="8">
    <source>
        <dbReference type="ARBA" id="ARBA00023004"/>
    </source>
</evidence>
<dbReference type="InterPro" id="IPR020833">
    <property type="entry name" value="LipOase_Fe_BS"/>
</dbReference>
<evidence type="ECO:0000256" key="3">
    <source>
        <dbReference type="ARBA" id="ARBA00009419"/>
    </source>
</evidence>
<evidence type="ECO:0000256" key="1">
    <source>
        <dbReference type="ARBA" id="ARBA00004496"/>
    </source>
</evidence>
<feature type="binding site" evidence="10">
    <location>
        <position position="412"/>
    </location>
    <ligand>
        <name>Fe cation</name>
        <dbReference type="ChEBI" id="CHEBI:24875"/>
        <note>catalytic</note>
    </ligand>
</feature>
<comment type="caution">
    <text evidence="13">The sequence shown here is derived from an EMBL/GenBank/DDBJ whole genome shotgun (WGS) entry which is preliminary data.</text>
</comment>
<evidence type="ECO:0000256" key="4">
    <source>
        <dbReference type="ARBA" id="ARBA00022490"/>
    </source>
</evidence>
<dbReference type="Gene3D" id="3.10.450.60">
    <property type="match status" value="1"/>
</dbReference>
<feature type="domain" description="Lipoxygenase" evidence="12">
    <location>
        <begin position="1"/>
        <end position="535"/>
    </location>
</feature>
<dbReference type="InterPro" id="IPR001885">
    <property type="entry name" value="LipOase_mml"/>
</dbReference>
<dbReference type="InterPro" id="IPR036226">
    <property type="entry name" value="LipOase_C_sf"/>
</dbReference>
<dbReference type="PROSITE" id="PS51393">
    <property type="entry name" value="LIPOXYGENASE_3"/>
    <property type="match status" value="1"/>
</dbReference>
<keyword evidence="14" id="KW-1185">Reference proteome</keyword>
<feature type="binding site" evidence="10">
    <location>
        <position position="237"/>
    </location>
    <ligand>
        <name>Fe cation</name>
        <dbReference type="ChEBI" id="CHEBI:24875"/>
        <note>catalytic</note>
    </ligand>
</feature>
<sequence length="535" mass="60948">MLQHAEQMWWKVYAEGVPNCVDIANDEIENLPPNDQFSMLKGSKFIYTTCGFEFALKGFTSNSDSWHKLEDIKLASSLRRTHNSDIVSEIWKEDCFFGSQYLNGINPTLIRKCFKIPENFPVDEHMVASSLGTSTNLNKELQDGNIYLADYEILDKMTSTNIINGKPQYIAAPLCLLWKNPLDQLVPIAIQLSRTPGDDAPVFLPTDSENDWLLAKIWVRNADYQVHELDAHFLRTHLLAEVFTIATFRQLPMGHPVYKLIIPHFRYTLGINVLARKHLVGPEGYFDQAVVVGNGGIPILLKNAMERVTYSSLCIPDNIKSRNMESIPNYLYRDDGMKIWSAVESFVCNIVNHYYTRDEMVSEDPELQAWVAEIFREGFLQNKSSGVPSCLESKASLIKYLTMMIFTCSAQHSAVNNGQFDYYSWMPNGPTSMNSPPPKAKCVTTMDAILKALPDVNTTARGIIAVWVISKETLDRRCLGNYPDVRFTENTIQKFIKEFQDRLAEISTVIRKRNRAMRLPYDFLDPSMIENSVSI</sequence>
<name>A0AAV2ZPL1_PYXAD</name>
<dbReference type="GO" id="GO:0005737">
    <property type="term" value="C:cytoplasm"/>
    <property type="evidence" value="ECO:0007669"/>
    <property type="project" value="UniProtKB-SubCell"/>
</dbReference>
<dbReference type="GO" id="GO:0005506">
    <property type="term" value="F:iron ion binding"/>
    <property type="evidence" value="ECO:0007669"/>
    <property type="project" value="InterPro"/>
</dbReference>
<dbReference type="SUPFAM" id="SSF48484">
    <property type="entry name" value="Lipoxigenase"/>
    <property type="match status" value="1"/>
</dbReference>
<comment type="cofactor">
    <cofactor evidence="10">
        <name>Fe cation</name>
        <dbReference type="ChEBI" id="CHEBI:24875"/>
    </cofactor>
    <text evidence="10">Binds 1 Fe cation per subunit.</text>
</comment>
<dbReference type="GO" id="GO:0016702">
    <property type="term" value="F:oxidoreductase activity, acting on single donors with incorporation of molecular oxygen, incorporation of two atoms of oxygen"/>
    <property type="evidence" value="ECO:0007669"/>
    <property type="project" value="InterPro"/>
</dbReference>
<dbReference type="InterPro" id="IPR000907">
    <property type="entry name" value="LipOase"/>
</dbReference>
<reference evidence="13" key="1">
    <citation type="thesis" date="2020" institute="ProQuest LLC" country="789 East Eisenhower Parkway, Ann Arbor, MI, USA">
        <title>Comparative Genomics and Chromosome Evolution.</title>
        <authorList>
            <person name="Mudd A.B."/>
        </authorList>
    </citation>
    <scope>NUCLEOTIDE SEQUENCE</scope>
    <source>
        <strain evidence="13">1538</strain>
        <tissue evidence="13">Blood</tissue>
    </source>
</reference>
<dbReference type="PRINTS" id="PR00467">
    <property type="entry name" value="MAMLPOXGNASE"/>
</dbReference>
<dbReference type="Pfam" id="PF00305">
    <property type="entry name" value="Lipoxygenase"/>
    <property type="match status" value="1"/>
</dbReference>
<evidence type="ECO:0000256" key="10">
    <source>
        <dbReference type="PIRSR" id="PIRSR601885-1"/>
    </source>
</evidence>
<keyword evidence="7 11" id="KW-0560">Oxidoreductase</keyword>
<accession>A0AAV2ZPL1</accession>
<keyword evidence="5 10" id="KW-0479">Metal-binding</keyword>
<evidence type="ECO:0000313" key="13">
    <source>
        <dbReference type="EMBL" id="DBA13686.1"/>
    </source>
</evidence>
<keyword evidence="8 10" id="KW-0408">Iron</keyword>
<evidence type="ECO:0000259" key="12">
    <source>
        <dbReference type="PROSITE" id="PS51393"/>
    </source>
</evidence>
<dbReference type="AlphaFoldDB" id="A0AAV2ZPL1"/>
<dbReference type="PROSITE" id="PS00711">
    <property type="entry name" value="LIPOXYGENASE_1"/>
    <property type="match status" value="1"/>
</dbReference>
<comment type="pathway">
    <text evidence="2">Lipid metabolism.</text>
</comment>
<keyword evidence="6 11" id="KW-0223">Dioxygenase</keyword>
<evidence type="ECO:0000256" key="5">
    <source>
        <dbReference type="ARBA" id="ARBA00022723"/>
    </source>
</evidence>
<protein>
    <recommendedName>
        <fullName evidence="12">Lipoxygenase domain-containing protein</fullName>
    </recommendedName>
</protein>
<gene>
    <name evidence="13" type="ORF">GDO54_018416</name>
</gene>
<keyword evidence="4" id="KW-0963">Cytoplasm</keyword>
<evidence type="ECO:0000313" key="14">
    <source>
        <dbReference type="Proteomes" id="UP001181693"/>
    </source>
</evidence>
<feature type="binding site" evidence="10">
    <location>
        <position position="535"/>
    </location>
    <ligand>
        <name>Fe cation</name>
        <dbReference type="ChEBI" id="CHEBI:24875"/>
        <note>catalytic</note>
    </ligand>
</feature>
<dbReference type="GO" id="GO:0034440">
    <property type="term" value="P:lipid oxidation"/>
    <property type="evidence" value="ECO:0007669"/>
    <property type="project" value="InterPro"/>
</dbReference>
<keyword evidence="9" id="KW-0443">Lipid metabolism</keyword>
<dbReference type="EMBL" id="DYDO01000025">
    <property type="protein sequence ID" value="DBA13686.1"/>
    <property type="molecule type" value="Genomic_DNA"/>
</dbReference>
<comment type="similarity">
    <text evidence="3 11">Belongs to the lipoxygenase family.</text>
</comment>
<dbReference type="Gene3D" id="1.20.245.10">
    <property type="entry name" value="Lipoxygenase-1, Domain 5"/>
    <property type="match status" value="1"/>
</dbReference>
<evidence type="ECO:0000256" key="2">
    <source>
        <dbReference type="ARBA" id="ARBA00005189"/>
    </source>
</evidence>
<dbReference type="Proteomes" id="UP001181693">
    <property type="component" value="Unassembled WGS sequence"/>
</dbReference>
<dbReference type="PRINTS" id="PR00087">
    <property type="entry name" value="LIPOXYGENASE"/>
</dbReference>